<dbReference type="PANTHER" id="PTHR38778">
    <property type="entry name" value="CYTOPLASMIC PROTEIN-RELATED"/>
    <property type="match status" value="1"/>
</dbReference>
<protein>
    <recommendedName>
        <fullName evidence="3">DUF469 domain-containing protein</fullName>
    </recommendedName>
</protein>
<evidence type="ECO:0008006" key="3">
    <source>
        <dbReference type="Google" id="ProtNLM"/>
    </source>
</evidence>
<comment type="caution">
    <text evidence="1">The sequence shown here is derived from an EMBL/GenBank/DDBJ whole genome shotgun (WGS) entry which is preliminary data.</text>
</comment>
<dbReference type="AlphaFoldDB" id="A0A5C5VH99"/>
<name>A0A5C5VH99_9BACT</name>
<accession>A0A5C5VH99</accession>
<dbReference type="InterPro" id="IPR007416">
    <property type="entry name" value="YggL_50S_bp"/>
</dbReference>
<dbReference type="Proteomes" id="UP000316714">
    <property type="component" value="Unassembled WGS sequence"/>
</dbReference>
<gene>
    <name evidence="1" type="ORF">KOR34_19890</name>
</gene>
<keyword evidence="2" id="KW-1185">Reference proteome</keyword>
<evidence type="ECO:0000313" key="2">
    <source>
        <dbReference type="Proteomes" id="UP000316714"/>
    </source>
</evidence>
<organism evidence="1 2">
    <name type="scientific">Posidoniimonas corsicana</name>
    <dbReference type="NCBI Taxonomy" id="1938618"/>
    <lineage>
        <taxon>Bacteria</taxon>
        <taxon>Pseudomonadati</taxon>
        <taxon>Planctomycetota</taxon>
        <taxon>Planctomycetia</taxon>
        <taxon>Pirellulales</taxon>
        <taxon>Lacipirellulaceae</taxon>
        <taxon>Posidoniimonas</taxon>
    </lineage>
</organism>
<dbReference type="PANTHER" id="PTHR38778:SF1">
    <property type="entry name" value="CYTOPLASMIC PROTEIN"/>
    <property type="match status" value="1"/>
</dbReference>
<dbReference type="OrthoDB" id="287664at2"/>
<dbReference type="EMBL" id="SIHJ01000001">
    <property type="protein sequence ID" value="TWT37042.1"/>
    <property type="molecule type" value="Genomic_DNA"/>
</dbReference>
<reference evidence="1 2" key="1">
    <citation type="submission" date="2019-02" db="EMBL/GenBank/DDBJ databases">
        <title>Deep-cultivation of Planctomycetes and their phenomic and genomic characterization uncovers novel biology.</title>
        <authorList>
            <person name="Wiegand S."/>
            <person name="Jogler M."/>
            <person name="Boedeker C."/>
            <person name="Pinto D."/>
            <person name="Vollmers J."/>
            <person name="Rivas-Marin E."/>
            <person name="Kohn T."/>
            <person name="Peeters S.H."/>
            <person name="Heuer A."/>
            <person name="Rast P."/>
            <person name="Oberbeckmann S."/>
            <person name="Bunk B."/>
            <person name="Jeske O."/>
            <person name="Meyerdierks A."/>
            <person name="Storesund J.E."/>
            <person name="Kallscheuer N."/>
            <person name="Luecker S."/>
            <person name="Lage O.M."/>
            <person name="Pohl T."/>
            <person name="Merkel B.J."/>
            <person name="Hornburger P."/>
            <person name="Mueller R.-W."/>
            <person name="Bruemmer F."/>
            <person name="Labrenz M."/>
            <person name="Spormann A.M."/>
            <person name="Op Den Camp H."/>
            <person name="Overmann J."/>
            <person name="Amann R."/>
            <person name="Jetten M.S.M."/>
            <person name="Mascher T."/>
            <person name="Medema M.H."/>
            <person name="Devos D.P."/>
            <person name="Kaster A.-K."/>
            <person name="Ovreas L."/>
            <person name="Rohde M."/>
            <person name="Galperin M.Y."/>
            <person name="Jogler C."/>
        </authorList>
    </citation>
    <scope>NUCLEOTIDE SEQUENCE [LARGE SCALE GENOMIC DNA]</scope>
    <source>
        <strain evidence="1 2">KOR34</strain>
    </source>
</reference>
<dbReference type="Pfam" id="PF04320">
    <property type="entry name" value="YggL_50S_bp"/>
    <property type="match status" value="1"/>
</dbReference>
<evidence type="ECO:0000313" key="1">
    <source>
        <dbReference type="EMBL" id="TWT37042.1"/>
    </source>
</evidence>
<proteinExistence type="predicted"/>
<dbReference type="GO" id="GO:0005829">
    <property type="term" value="C:cytosol"/>
    <property type="evidence" value="ECO:0007669"/>
    <property type="project" value="TreeGrafter"/>
</dbReference>
<dbReference type="RefSeq" id="WP_146564406.1">
    <property type="nucleotide sequence ID" value="NZ_SIHJ01000001.1"/>
</dbReference>
<sequence>MKKRLRKKLRLGEFREYGFEIAFATDPRVSAATRNSVLDEFIEMIESRNLQFGGGGLREYSGFVAGPWRGSATDEDRQAVLQWLHAQAEIVAAKAGPMRDAWHG</sequence>